<protein>
    <submittedName>
        <fullName evidence="1">Uncharacterized protein</fullName>
    </submittedName>
</protein>
<keyword evidence="2" id="KW-1185">Reference proteome</keyword>
<gene>
    <name evidence="1" type="ORF">GCM10009846_25980</name>
</gene>
<organism evidence="1 2">
    <name type="scientific">Agrococcus versicolor</name>
    <dbReference type="NCBI Taxonomy" id="501482"/>
    <lineage>
        <taxon>Bacteria</taxon>
        <taxon>Bacillati</taxon>
        <taxon>Actinomycetota</taxon>
        <taxon>Actinomycetes</taxon>
        <taxon>Micrococcales</taxon>
        <taxon>Microbacteriaceae</taxon>
        <taxon>Agrococcus</taxon>
    </lineage>
</organism>
<proteinExistence type="predicted"/>
<reference evidence="2" key="1">
    <citation type="journal article" date="2019" name="Int. J. Syst. Evol. Microbiol.">
        <title>The Global Catalogue of Microorganisms (GCM) 10K type strain sequencing project: providing services to taxonomists for standard genome sequencing and annotation.</title>
        <authorList>
            <consortium name="The Broad Institute Genomics Platform"/>
            <consortium name="The Broad Institute Genome Sequencing Center for Infectious Disease"/>
            <person name="Wu L."/>
            <person name="Ma J."/>
        </authorList>
    </citation>
    <scope>NUCLEOTIDE SEQUENCE [LARGE SCALE GENOMIC DNA]</scope>
    <source>
        <strain evidence="2">JCM 16026</strain>
    </source>
</reference>
<evidence type="ECO:0000313" key="1">
    <source>
        <dbReference type="EMBL" id="GAA2175567.1"/>
    </source>
</evidence>
<dbReference type="RefSeq" id="WP_344344322.1">
    <property type="nucleotide sequence ID" value="NZ_BAAAQT010000008.1"/>
</dbReference>
<sequence length="137" mass="14649">MSREDAATRDAGTRCATGWYVAAIDQAIGRLSTVVARMDDIDLAGPWAAGEPTRRARVLALVDRLDRGSAPSDSVDGGPLAAALVRAWFRRREAHMALATIRGQRSLMTVLDAVHDVHVAIDAGVARHDIPQTVPVS</sequence>
<accession>A0ABP5MLV1</accession>
<evidence type="ECO:0000313" key="2">
    <source>
        <dbReference type="Proteomes" id="UP001501599"/>
    </source>
</evidence>
<name>A0ABP5MLV1_9MICO</name>
<dbReference type="EMBL" id="BAAAQT010000008">
    <property type="protein sequence ID" value="GAA2175567.1"/>
    <property type="molecule type" value="Genomic_DNA"/>
</dbReference>
<dbReference type="Proteomes" id="UP001501599">
    <property type="component" value="Unassembled WGS sequence"/>
</dbReference>
<comment type="caution">
    <text evidence="1">The sequence shown here is derived from an EMBL/GenBank/DDBJ whole genome shotgun (WGS) entry which is preliminary data.</text>
</comment>